<keyword evidence="7" id="KW-1185">Reference proteome</keyword>
<sequence>MCAFFLVGGGYGAMLTSTLLACIAAVDHSQQAVITSATYLARSLGGTIGVTVSSAVYQNVLKDRLWKRFGDEPHAAEIIQKIRDDLNFLKHLPPGWHDGVLDSFMEAFRGVWFTMLALAIGALICNPRCRLEELTWAPELTFTTRYSIRDALAPTDGLRHYVWNRVRDAIDSSGPPQRTATALLALLGPPLQVEKDCWDTLDRGERELSYKDLKDTIDSNTPPEGGQAYPFQIDRSLPKKNEERRTHFFVVDVGYTQS</sequence>
<dbReference type="AlphaFoldDB" id="A0A2T4CAA1"/>
<evidence type="ECO:0000256" key="1">
    <source>
        <dbReference type="ARBA" id="ARBA00004127"/>
    </source>
</evidence>
<keyword evidence="4" id="KW-1133">Transmembrane helix</keyword>
<dbReference type="GO" id="GO:0000329">
    <property type="term" value="C:fungal-type vacuole membrane"/>
    <property type="evidence" value="ECO:0007669"/>
    <property type="project" value="TreeGrafter"/>
</dbReference>
<evidence type="ECO:0000313" key="7">
    <source>
        <dbReference type="Proteomes" id="UP000240760"/>
    </source>
</evidence>
<dbReference type="InterPro" id="IPR036259">
    <property type="entry name" value="MFS_trans_sf"/>
</dbReference>
<dbReference type="Proteomes" id="UP000240760">
    <property type="component" value="Unassembled WGS sequence"/>
</dbReference>
<protein>
    <recommendedName>
        <fullName evidence="8">MFS general substrate transporter</fullName>
    </recommendedName>
</protein>
<gene>
    <name evidence="6" type="ORF">M440DRAFT_1390158</name>
</gene>
<organism evidence="6 7">
    <name type="scientific">Trichoderma longibrachiatum ATCC 18648</name>
    <dbReference type="NCBI Taxonomy" id="983965"/>
    <lineage>
        <taxon>Eukaryota</taxon>
        <taxon>Fungi</taxon>
        <taxon>Dikarya</taxon>
        <taxon>Ascomycota</taxon>
        <taxon>Pezizomycotina</taxon>
        <taxon>Sordariomycetes</taxon>
        <taxon>Hypocreomycetidae</taxon>
        <taxon>Hypocreales</taxon>
        <taxon>Hypocreaceae</taxon>
        <taxon>Trichoderma</taxon>
    </lineage>
</organism>
<dbReference type="EMBL" id="KZ679129">
    <property type="protein sequence ID" value="PTB78497.1"/>
    <property type="molecule type" value="Genomic_DNA"/>
</dbReference>
<evidence type="ECO:0000313" key="6">
    <source>
        <dbReference type="EMBL" id="PTB78497.1"/>
    </source>
</evidence>
<keyword evidence="2" id="KW-0813">Transport</keyword>
<comment type="subcellular location">
    <subcellularLocation>
        <location evidence="1">Endomembrane system</location>
        <topology evidence="1">Multi-pass membrane protein</topology>
    </subcellularLocation>
</comment>
<dbReference type="GO" id="GO:0015174">
    <property type="term" value="F:basic amino acid transmembrane transporter activity"/>
    <property type="evidence" value="ECO:0007669"/>
    <property type="project" value="TreeGrafter"/>
</dbReference>
<accession>A0A2T4CAA1</accession>
<dbReference type="SUPFAM" id="SSF103473">
    <property type="entry name" value="MFS general substrate transporter"/>
    <property type="match status" value="1"/>
</dbReference>
<reference evidence="6 7" key="1">
    <citation type="submission" date="2016-07" db="EMBL/GenBank/DDBJ databases">
        <title>Multiple horizontal gene transfer events from other fungi enriched the ability of initially mycotrophic Trichoderma (Ascomycota) to feed on dead plant biomass.</title>
        <authorList>
            <consortium name="DOE Joint Genome Institute"/>
            <person name="Aerts A."/>
            <person name="Atanasova L."/>
            <person name="Chenthamara K."/>
            <person name="Zhang J."/>
            <person name="Grujic M."/>
            <person name="Henrissat B."/>
            <person name="Kuo A."/>
            <person name="Salamov A."/>
            <person name="Lipzen A."/>
            <person name="Labutti K."/>
            <person name="Barry K."/>
            <person name="Miao Y."/>
            <person name="Rahimi M.J."/>
            <person name="Shen Q."/>
            <person name="Grigoriev I.V."/>
            <person name="Kubicek C.P."/>
            <person name="Druzhinina I.S."/>
        </authorList>
    </citation>
    <scope>NUCLEOTIDE SEQUENCE [LARGE SCALE GENOMIC DNA]</scope>
    <source>
        <strain evidence="6 7">ATCC 18648</strain>
    </source>
</reference>
<evidence type="ECO:0000256" key="3">
    <source>
        <dbReference type="ARBA" id="ARBA00022692"/>
    </source>
</evidence>
<dbReference type="GO" id="GO:0012505">
    <property type="term" value="C:endomembrane system"/>
    <property type="evidence" value="ECO:0007669"/>
    <property type="project" value="UniProtKB-SubCell"/>
</dbReference>
<dbReference type="PANTHER" id="PTHR23501:SF191">
    <property type="entry name" value="VACUOLAR BASIC AMINO ACID TRANSPORTER 4"/>
    <property type="match status" value="1"/>
</dbReference>
<keyword evidence="5" id="KW-0472">Membrane</keyword>
<proteinExistence type="predicted"/>
<evidence type="ECO:0000256" key="5">
    <source>
        <dbReference type="ARBA" id="ARBA00023136"/>
    </source>
</evidence>
<evidence type="ECO:0000256" key="2">
    <source>
        <dbReference type="ARBA" id="ARBA00022448"/>
    </source>
</evidence>
<keyword evidence="3" id="KW-0812">Transmembrane</keyword>
<dbReference type="OrthoDB" id="3437016at2759"/>
<evidence type="ECO:0008006" key="8">
    <source>
        <dbReference type="Google" id="ProtNLM"/>
    </source>
</evidence>
<evidence type="ECO:0000256" key="4">
    <source>
        <dbReference type="ARBA" id="ARBA00022989"/>
    </source>
</evidence>
<dbReference type="PANTHER" id="PTHR23501">
    <property type="entry name" value="MAJOR FACILITATOR SUPERFAMILY"/>
    <property type="match status" value="1"/>
</dbReference>
<name>A0A2T4CAA1_TRILO</name>